<dbReference type="Proteomes" id="UP000272560">
    <property type="component" value="Unassembled WGS sequence"/>
</dbReference>
<dbReference type="AlphaFoldDB" id="A0A3A5M826"/>
<evidence type="ECO:0000313" key="7">
    <source>
        <dbReference type="Proteomes" id="UP000272560"/>
    </source>
</evidence>
<gene>
    <name evidence="6" type="ORF">D6T63_16645</name>
</gene>
<dbReference type="GO" id="GO:0000976">
    <property type="term" value="F:transcription cis-regulatory region binding"/>
    <property type="evidence" value="ECO:0007669"/>
    <property type="project" value="TreeGrafter"/>
</dbReference>
<dbReference type="PROSITE" id="PS01081">
    <property type="entry name" value="HTH_TETR_1"/>
    <property type="match status" value="1"/>
</dbReference>
<protein>
    <submittedName>
        <fullName evidence="6">TetR/AcrR family transcriptional regulator</fullName>
    </submittedName>
</protein>
<keyword evidence="2 4" id="KW-0238">DNA-binding</keyword>
<feature type="domain" description="HTH tetR-type" evidence="5">
    <location>
        <begin position="21"/>
        <end position="81"/>
    </location>
</feature>
<comment type="caution">
    <text evidence="6">The sequence shown here is derived from an EMBL/GenBank/DDBJ whole genome shotgun (WGS) entry which is preliminary data.</text>
</comment>
<dbReference type="OrthoDB" id="8688418at2"/>
<keyword evidence="1" id="KW-0805">Transcription regulation</keyword>
<dbReference type="Gene3D" id="1.10.357.10">
    <property type="entry name" value="Tetracycline Repressor, domain 2"/>
    <property type="match status" value="1"/>
</dbReference>
<organism evidence="6 7">
    <name type="scientific">Arthrobacter cheniae</name>
    <dbReference type="NCBI Taxonomy" id="1258888"/>
    <lineage>
        <taxon>Bacteria</taxon>
        <taxon>Bacillati</taxon>
        <taxon>Actinomycetota</taxon>
        <taxon>Actinomycetes</taxon>
        <taxon>Micrococcales</taxon>
        <taxon>Micrococcaceae</taxon>
        <taxon>Arthrobacter</taxon>
    </lineage>
</organism>
<reference evidence="6 7" key="1">
    <citation type="submission" date="2018-09" db="EMBL/GenBank/DDBJ databases">
        <title>Novel species of Arthrobacter.</title>
        <authorList>
            <person name="Liu Q."/>
            <person name="Xin Y.-H."/>
        </authorList>
    </citation>
    <scope>NUCLEOTIDE SEQUENCE [LARGE SCALE GENOMIC DNA]</scope>
    <source>
        <strain evidence="6 7">Hz2</strain>
    </source>
</reference>
<evidence type="ECO:0000256" key="3">
    <source>
        <dbReference type="ARBA" id="ARBA00023163"/>
    </source>
</evidence>
<dbReference type="GO" id="GO:0003700">
    <property type="term" value="F:DNA-binding transcription factor activity"/>
    <property type="evidence" value="ECO:0007669"/>
    <property type="project" value="TreeGrafter"/>
</dbReference>
<dbReference type="PROSITE" id="PS50977">
    <property type="entry name" value="HTH_TETR_2"/>
    <property type="match status" value="1"/>
</dbReference>
<evidence type="ECO:0000259" key="5">
    <source>
        <dbReference type="PROSITE" id="PS50977"/>
    </source>
</evidence>
<dbReference type="EMBL" id="QZVT01000012">
    <property type="protein sequence ID" value="RJT76227.1"/>
    <property type="molecule type" value="Genomic_DNA"/>
</dbReference>
<dbReference type="InterPro" id="IPR009057">
    <property type="entry name" value="Homeodomain-like_sf"/>
</dbReference>
<sequence length="218" mass="24071">MRKTRGMSSTVLPSLRDRQKAETWLTLHQAAVASVLERGLDSATVETITARAGVSQRTFFNYFPSKEDAVLGLRTPVMDPALLEGFSFHRDVLGQVSRLLLAVALSAYEGVDQVRRRELTRQYPHLVHRMVERMNEAEDLVRSALTGLLAENPQWFAGMGEEDQPADVADVARIVVMTASIPLRFTVASGRYSPAAGLAPDDLAPALSLFHSVQRKLL</sequence>
<name>A0A3A5M826_9MICC</name>
<evidence type="ECO:0000256" key="4">
    <source>
        <dbReference type="PROSITE-ProRule" id="PRU00335"/>
    </source>
</evidence>
<dbReference type="InterPro" id="IPR050109">
    <property type="entry name" value="HTH-type_TetR-like_transc_reg"/>
</dbReference>
<dbReference type="PANTHER" id="PTHR30055">
    <property type="entry name" value="HTH-TYPE TRANSCRIPTIONAL REGULATOR RUTR"/>
    <property type="match status" value="1"/>
</dbReference>
<evidence type="ECO:0000256" key="2">
    <source>
        <dbReference type="ARBA" id="ARBA00023125"/>
    </source>
</evidence>
<keyword evidence="3" id="KW-0804">Transcription</keyword>
<proteinExistence type="predicted"/>
<dbReference type="InterPro" id="IPR023772">
    <property type="entry name" value="DNA-bd_HTH_TetR-type_CS"/>
</dbReference>
<accession>A0A3A5M826</accession>
<dbReference type="PANTHER" id="PTHR30055:SF234">
    <property type="entry name" value="HTH-TYPE TRANSCRIPTIONAL REGULATOR BETI"/>
    <property type="match status" value="1"/>
</dbReference>
<feature type="DNA-binding region" description="H-T-H motif" evidence="4">
    <location>
        <begin position="44"/>
        <end position="63"/>
    </location>
</feature>
<dbReference type="SUPFAM" id="SSF46689">
    <property type="entry name" value="Homeodomain-like"/>
    <property type="match status" value="1"/>
</dbReference>
<dbReference type="Pfam" id="PF00440">
    <property type="entry name" value="TetR_N"/>
    <property type="match status" value="1"/>
</dbReference>
<dbReference type="InterPro" id="IPR001647">
    <property type="entry name" value="HTH_TetR"/>
</dbReference>
<keyword evidence="7" id="KW-1185">Reference proteome</keyword>
<evidence type="ECO:0000256" key="1">
    <source>
        <dbReference type="ARBA" id="ARBA00023015"/>
    </source>
</evidence>
<evidence type="ECO:0000313" key="6">
    <source>
        <dbReference type="EMBL" id="RJT76227.1"/>
    </source>
</evidence>